<feature type="non-terminal residue" evidence="2">
    <location>
        <position position="683"/>
    </location>
</feature>
<reference evidence="3" key="1">
    <citation type="submission" date="2022-10" db="EMBL/GenBank/DDBJ databases">
        <title>Genome assembly of Pristionchus species.</title>
        <authorList>
            <person name="Yoshida K."/>
            <person name="Sommer R.J."/>
        </authorList>
    </citation>
    <scope>NUCLEOTIDE SEQUENCE [LARGE SCALE GENOMIC DNA]</scope>
    <source>
        <strain evidence="3">RS5460</strain>
    </source>
</reference>
<feature type="compositionally biased region" description="Basic and acidic residues" evidence="1">
    <location>
        <begin position="400"/>
        <end position="414"/>
    </location>
</feature>
<feature type="compositionally biased region" description="Polar residues" evidence="1">
    <location>
        <begin position="22"/>
        <end position="39"/>
    </location>
</feature>
<comment type="caution">
    <text evidence="2">The sequence shown here is derived from an EMBL/GenBank/DDBJ whole genome shotgun (WGS) entry which is preliminary data.</text>
</comment>
<feature type="compositionally biased region" description="Polar residues" evidence="1">
    <location>
        <begin position="605"/>
        <end position="614"/>
    </location>
</feature>
<feature type="compositionally biased region" description="Basic and acidic residues" evidence="1">
    <location>
        <begin position="523"/>
        <end position="535"/>
    </location>
</feature>
<feature type="compositionally biased region" description="Basic and acidic residues" evidence="1">
    <location>
        <begin position="203"/>
        <end position="216"/>
    </location>
</feature>
<sequence length="683" mass="76407">MSTRSAPSSSSRRATAKEESDSPQQTTRITRNSQGSSAKSQERPLRSGKRLSYAEYSSPESVRPRRTTKVEEPEDEEEELRVLADTLTPPKRGPGRPRKNPLPDQQSPQSPEKHQSASDGESPKGRKTVSKTRVYDSNEGRRLKNETTPSSSKITSPTRSSRSSKKIDDDGPSSSKNVSPRHSSRNKNADAETPTTSKWSSPRRGESARSIDQKTDQRKKRQAKTAKSDGTSDEDAIHTPRRVSKRLEKNPVLIMVETSDEEMDEGVSPRTLRTRRSNLEGDMKEEKEGEPVPKKRRGRPRSDEKKNEPGPSQPRSSPRNVKQEEEEQEDLKSDEERNAEESSTRMTRDAEGVCSSEIPNRNRRSSKAESLTTTPVKLRRTHSDAEIGSDDKLEEEESGPEPKTKRGKKIKEEPLSDEEFPVAKSPRPVRSCRMVTEVKMECVSDEKEEATSRRVLRSTAKHALNEGSNEGPSTSAEVPKKSADRDEEKEKEVLDEMAGEKLVSKKSSPSQRESDEKEEEEKEERKSASSSHEDDFYSVELGCSPQSKKSISRKSSRLSMKVSLDEVEPSTSADNYRKKCEEKADAEKGENEDDDEFSEELGMSSRKSSLQDSVETAAEDTEASIEFKDSPKEASPPQDGVEKECAGKRDENEAASSLSASSKDEKEELEENIVEEKEPELIE</sequence>
<dbReference type="EMBL" id="BTRK01000006">
    <property type="protein sequence ID" value="GMR60926.1"/>
    <property type="molecule type" value="Genomic_DNA"/>
</dbReference>
<feature type="compositionally biased region" description="Basic and acidic residues" evidence="1">
    <location>
        <begin position="478"/>
        <end position="503"/>
    </location>
</feature>
<feature type="region of interest" description="Disordered" evidence="1">
    <location>
        <begin position="1"/>
        <end position="683"/>
    </location>
</feature>
<gene>
    <name evidence="2" type="ORF">PMAYCL1PPCAC_31121</name>
</gene>
<feature type="compositionally biased region" description="Basic and acidic residues" evidence="1">
    <location>
        <begin position="575"/>
        <end position="589"/>
    </location>
</feature>
<feature type="compositionally biased region" description="Polar residues" evidence="1">
    <location>
        <begin position="172"/>
        <end position="181"/>
    </location>
</feature>
<evidence type="ECO:0000313" key="2">
    <source>
        <dbReference type="EMBL" id="GMR60926.1"/>
    </source>
</evidence>
<feature type="compositionally biased region" description="Low complexity" evidence="1">
    <location>
        <begin position="1"/>
        <end position="13"/>
    </location>
</feature>
<feature type="compositionally biased region" description="Basic and acidic residues" evidence="1">
    <location>
        <begin position="381"/>
        <end position="391"/>
    </location>
</feature>
<dbReference type="AlphaFoldDB" id="A0AAN5DDB6"/>
<feature type="compositionally biased region" description="Low complexity" evidence="1">
    <location>
        <begin position="147"/>
        <end position="161"/>
    </location>
</feature>
<dbReference type="Proteomes" id="UP001328107">
    <property type="component" value="Unassembled WGS sequence"/>
</dbReference>
<feature type="compositionally biased region" description="Basic and acidic residues" evidence="1">
    <location>
        <begin position="111"/>
        <end position="124"/>
    </location>
</feature>
<name>A0AAN5DDB6_9BILA</name>
<protein>
    <submittedName>
        <fullName evidence="2">Uncharacterized protein</fullName>
    </submittedName>
</protein>
<feature type="compositionally biased region" description="Polar residues" evidence="1">
    <location>
        <begin position="466"/>
        <end position="476"/>
    </location>
</feature>
<evidence type="ECO:0000313" key="3">
    <source>
        <dbReference type="Proteomes" id="UP001328107"/>
    </source>
</evidence>
<feature type="compositionally biased region" description="Basic and acidic residues" evidence="1">
    <location>
        <begin position="330"/>
        <end position="351"/>
    </location>
</feature>
<feature type="compositionally biased region" description="Acidic residues" evidence="1">
    <location>
        <begin position="590"/>
        <end position="599"/>
    </location>
</feature>
<evidence type="ECO:0000256" key="1">
    <source>
        <dbReference type="SAM" id="MobiDB-lite"/>
    </source>
</evidence>
<organism evidence="2 3">
    <name type="scientific">Pristionchus mayeri</name>
    <dbReference type="NCBI Taxonomy" id="1317129"/>
    <lineage>
        <taxon>Eukaryota</taxon>
        <taxon>Metazoa</taxon>
        <taxon>Ecdysozoa</taxon>
        <taxon>Nematoda</taxon>
        <taxon>Chromadorea</taxon>
        <taxon>Rhabditida</taxon>
        <taxon>Rhabditina</taxon>
        <taxon>Diplogasteromorpha</taxon>
        <taxon>Diplogasteroidea</taxon>
        <taxon>Neodiplogasteridae</taxon>
        <taxon>Pristionchus</taxon>
    </lineage>
</organism>
<keyword evidence="3" id="KW-1185">Reference proteome</keyword>
<feature type="compositionally biased region" description="Basic and acidic residues" evidence="1">
    <location>
        <begin position="133"/>
        <end position="145"/>
    </location>
</feature>
<proteinExistence type="predicted"/>
<feature type="compositionally biased region" description="Basic and acidic residues" evidence="1">
    <location>
        <begin position="277"/>
        <end position="293"/>
    </location>
</feature>
<feature type="compositionally biased region" description="Basic and acidic residues" evidence="1">
    <location>
        <begin position="674"/>
        <end position="683"/>
    </location>
</feature>
<feature type="compositionally biased region" description="Basic and acidic residues" evidence="1">
    <location>
        <begin position="436"/>
        <end position="452"/>
    </location>
</feature>
<feature type="compositionally biased region" description="Basic and acidic residues" evidence="1">
    <location>
        <begin position="640"/>
        <end position="652"/>
    </location>
</feature>
<accession>A0AAN5DDB6</accession>